<accession>A0A3P3R5H3</accession>
<protein>
    <submittedName>
        <fullName evidence="2">Pyridoxamine 5'-phosphate oxidase family protein</fullName>
    </submittedName>
</protein>
<reference evidence="2 3" key="1">
    <citation type="submission" date="2018-11" db="EMBL/GenBank/DDBJ databases">
        <title>Taxonoimc description of Halomarina strain SPP-AMP-1.</title>
        <authorList>
            <person name="Pal Y."/>
            <person name="Srinivasana K."/>
            <person name="Verma A."/>
            <person name="Kumar P."/>
        </authorList>
    </citation>
    <scope>NUCLEOTIDE SEQUENCE [LARGE SCALE GENOMIC DNA]</scope>
    <source>
        <strain evidence="2 3">SPP-AMP-1</strain>
    </source>
</reference>
<dbReference type="GO" id="GO:0016627">
    <property type="term" value="F:oxidoreductase activity, acting on the CH-CH group of donors"/>
    <property type="evidence" value="ECO:0007669"/>
    <property type="project" value="TreeGrafter"/>
</dbReference>
<sequence>MGVPSAVADRIRDADLVAYLATPVNGRPHVAPVWYGYDDGVLSVLTTGKKLANIRQNPQVAVSIEQHTAENAGWMVTLLGTATVADEAARVNEAAWEIFPKYIGPDDATWPDYLQQALTDDPPESLVEIEIEIASATATQLSH</sequence>
<dbReference type="AlphaFoldDB" id="A0A3P3R5H3"/>
<name>A0A3P3R5H3_9EURY</name>
<dbReference type="Gene3D" id="2.30.110.10">
    <property type="entry name" value="Electron Transport, Fmn-binding Protein, Chain A"/>
    <property type="match status" value="1"/>
</dbReference>
<proteinExistence type="predicted"/>
<dbReference type="GO" id="GO:0005829">
    <property type="term" value="C:cytosol"/>
    <property type="evidence" value="ECO:0007669"/>
    <property type="project" value="TreeGrafter"/>
</dbReference>
<evidence type="ECO:0000313" key="3">
    <source>
        <dbReference type="Proteomes" id="UP000282322"/>
    </source>
</evidence>
<gene>
    <name evidence="2" type="ORF">EIK79_14905</name>
</gene>
<keyword evidence="3" id="KW-1185">Reference proteome</keyword>
<comment type="caution">
    <text evidence="2">The sequence shown here is derived from an EMBL/GenBank/DDBJ whole genome shotgun (WGS) entry which is preliminary data.</text>
</comment>
<dbReference type="Proteomes" id="UP000282322">
    <property type="component" value="Unassembled WGS sequence"/>
</dbReference>
<dbReference type="Pfam" id="PF12900">
    <property type="entry name" value="Pyridox_ox_2"/>
    <property type="match status" value="1"/>
</dbReference>
<dbReference type="GO" id="GO:0070967">
    <property type="term" value="F:coenzyme F420 binding"/>
    <property type="evidence" value="ECO:0007669"/>
    <property type="project" value="TreeGrafter"/>
</dbReference>
<organism evidence="2 3">
    <name type="scientific">Halocatena pleomorpha</name>
    <dbReference type="NCBI Taxonomy" id="1785090"/>
    <lineage>
        <taxon>Archaea</taxon>
        <taxon>Methanobacteriati</taxon>
        <taxon>Methanobacteriota</taxon>
        <taxon>Stenosarchaea group</taxon>
        <taxon>Halobacteria</taxon>
        <taxon>Halobacteriales</taxon>
        <taxon>Natronomonadaceae</taxon>
        <taxon>Halocatena</taxon>
    </lineage>
</organism>
<dbReference type="PANTHER" id="PTHR35176:SF1">
    <property type="entry name" value="F420H(2)-DEPENDENT BILIVERDIN REDUCTASE"/>
    <property type="match status" value="1"/>
</dbReference>
<evidence type="ECO:0000256" key="1">
    <source>
        <dbReference type="ARBA" id="ARBA00023002"/>
    </source>
</evidence>
<dbReference type="EMBL" id="RRCH01000033">
    <property type="protein sequence ID" value="RRJ28696.1"/>
    <property type="molecule type" value="Genomic_DNA"/>
</dbReference>
<keyword evidence="1" id="KW-0560">Oxidoreductase</keyword>
<evidence type="ECO:0000313" key="2">
    <source>
        <dbReference type="EMBL" id="RRJ28696.1"/>
    </source>
</evidence>
<dbReference type="PANTHER" id="PTHR35176">
    <property type="entry name" value="HEME OXYGENASE HI_0854-RELATED"/>
    <property type="match status" value="1"/>
</dbReference>
<dbReference type="RefSeq" id="WP_124956090.1">
    <property type="nucleotide sequence ID" value="NZ_RRCH01000033.1"/>
</dbReference>
<dbReference type="SUPFAM" id="SSF50475">
    <property type="entry name" value="FMN-binding split barrel"/>
    <property type="match status" value="1"/>
</dbReference>
<dbReference type="InterPro" id="IPR052019">
    <property type="entry name" value="F420H2_bilvrd_red/Heme_oxyg"/>
</dbReference>
<dbReference type="InterPro" id="IPR012349">
    <property type="entry name" value="Split_barrel_FMN-bd"/>
</dbReference>
<dbReference type="InterPro" id="IPR024747">
    <property type="entry name" value="Pyridox_Oxase-rel"/>
</dbReference>
<dbReference type="OrthoDB" id="4669at2157"/>